<dbReference type="Pfam" id="PF03583">
    <property type="entry name" value="LIP"/>
    <property type="match status" value="1"/>
</dbReference>
<reference evidence="1 2" key="1">
    <citation type="submission" date="2023-09" db="EMBL/GenBank/DDBJ databases">
        <title>Description of three actinobacteria isolated from air of manufacturing shop in a pharmaceutical factory.</title>
        <authorList>
            <person name="Zhang D.-F."/>
        </authorList>
    </citation>
    <scope>NUCLEOTIDE SEQUENCE [LARGE SCALE GENOMIC DNA]</scope>
    <source>
        <strain evidence="1 2">LY-0111</strain>
    </source>
</reference>
<evidence type="ECO:0000313" key="2">
    <source>
        <dbReference type="Proteomes" id="UP001251870"/>
    </source>
</evidence>
<comment type="caution">
    <text evidence="1">The sequence shown here is derived from an EMBL/GenBank/DDBJ whole genome shotgun (WGS) entry which is preliminary data.</text>
</comment>
<dbReference type="Gene3D" id="3.40.50.1820">
    <property type="entry name" value="alpha/beta hydrolase"/>
    <property type="match status" value="1"/>
</dbReference>
<dbReference type="SUPFAM" id="SSF53474">
    <property type="entry name" value="alpha/beta-Hydrolases"/>
    <property type="match status" value="1"/>
</dbReference>
<dbReference type="InterPro" id="IPR029058">
    <property type="entry name" value="AB_hydrolase_fold"/>
</dbReference>
<keyword evidence="2" id="KW-1185">Reference proteome</keyword>
<name>A0ABU2DR48_9MICC</name>
<dbReference type="RefSeq" id="WP_310547976.1">
    <property type="nucleotide sequence ID" value="NZ_JAVKGR010000004.1"/>
</dbReference>
<dbReference type="EMBL" id="JAVKGR010000004">
    <property type="protein sequence ID" value="MDR8018978.1"/>
    <property type="molecule type" value="Genomic_DNA"/>
</dbReference>
<protein>
    <submittedName>
        <fullName evidence="1">Lipase family protein</fullName>
    </submittedName>
</protein>
<dbReference type="PANTHER" id="PTHR34853">
    <property type="match status" value="1"/>
</dbReference>
<evidence type="ECO:0000313" key="1">
    <source>
        <dbReference type="EMBL" id="MDR8018978.1"/>
    </source>
</evidence>
<proteinExistence type="predicted"/>
<organism evidence="1 2">
    <name type="scientific">Nesterenkonia aerolata</name>
    <dbReference type="NCBI Taxonomy" id="3074079"/>
    <lineage>
        <taxon>Bacteria</taxon>
        <taxon>Bacillati</taxon>
        <taxon>Actinomycetota</taxon>
        <taxon>Actinomycetes</taxon>
        <taxon>Micrococcales</taxon>
        <taxon>Micrococcaceae</taxon>
        <taxon>Nesterenkonia</taxon>
    </lineage>
</organism>
<dbReference type="Proteomes" id="UP001251870">
    <property type="component" value="Unassembled WGS sequence"/>
</dbReference>
<sequence length="476" mass="50044">MFTRPAHTLPRAVTRSAALLGLGGLLLAGAVSAGAVPMSQQIPEPEEVLAERQADEAAQETLTEDDLPDGIDLGTAQELIDESEEITADDLRYAEAVEDLPESEDLSFYQTPAELPESEGELIRQREGTFYLDPLNLIEPEAEVTTFMYRTTDSNDSARAATATLLEPEDGSGRVVVQAPGTQGMADECAPSRQLAAGTEYEGIGIANALNAGYTVVLVDYIGLGTEGEHTYLNRADQGHAVLDAARAAAQVEGSGVAEDSPLHIRGYSQGGGAAASALELAAEYAPELPVVSGSAGAVPADLPRVAENIDGSLYSAFLLFAIGAMAESEGIDPAEFLNAGGLQALESASEQCAIQAVFSHAFTDSSTLTLDGRSFTEMIREEPFASYLQEQNLGQPGRAPEVPTLINHAPLDDVIPYAVGRDMGSAWCAAGSAVTFEATGVPTHLGAYLGSMPRTGIFTARMFDGRSPVDSCWRL</sequence>
<gene>
    <name evidence="1" type="ORF">RIL96_05300</name>
</gene>
<dbReference type="InterPro" id="IPR005152">
    <property type="entry name" value="Lipase_secreted"/>
</dbReference>
<dbReference type="Gene3D" id="1.10.260.130">
    <property type="match status" value="1"/>
</dbReference>
<dbReference type="PANTHER" id="PTHR34853:SF1">
    <property type="entry name" value="LIPASE 5"/>
    <property type="match status" value="1"/>
</dbReference>
<accession>A0ABU2DR48</accession>